<keyword evidence="9" id="KW-0406">Ion transport</keyword>
<evidence type="ECO:0000259" key="16">
    <source>
        <dbReference type="Pfam" id="PF02563"/>
    </source>
</evidence>
<dbReference type="EMBL" id="FNLO01000012">
    <property type="protein sequence ID" value="SDV50554.1"/>
    <property type="molecule type" value="Genomic_DNA"/>
</dbReference>
<evidence type="ECO:0000256" key="15">
    <source>
        <dbReference type="SAM" id="SignalP"/>
    </source>
</evidence>
<dbReference type="AlphaFoldDB" id="A0A1H2PUN9"/>
<accession>A0A1H2PUN9</accession>
<feature type="chain" id="PRO_5017470342" evidence="15">
    <location>
        <begin position="26"/>
        <end position="389"/>
    </location>
</feature>
<keyword evidence="13" id="KW-0998">Cell outer membrane</keyword>
<keyword evidence="7 15" id="KW-0732">Signal</keyword>
<keyword evidence="4" id="KW-1134">Transmembrane beta strand</keyword>
<dbReference type="GO" id="GO:0009279">
    <property type="term" value="C:cell outer membrane"/>
    <property type="evidence" value="ECO:0007669"/>
    <property type="project" value="UniProtKB-SubCell"/>
</dbReference>
<evidence type="ECO:0000256" key="5">
    <source>
        <dbReference type="ARBA" id="ARBA00022597"/>
    </source>
</evidence>
<comment type="similarity">
    <text evidence="2">Belongs to the BexD/CtrA/VexA family.</text>
</comment>
<comment type="subcellular location">
    <subcellularLocation>
        <location evidence="1">Cell outer membrane</location>
        <topology evidence="1">Multi-pass membrane protein</topology>
    </subcellularLocation>
</comment>
<proteinExistence type="inferred from homology"/>
<gene>
    <name evidence="18" type="ORF">SAMN05216551_11280</name>
</gene>
<dbReference type="Pfam" id="PF02563">
    <property type="entry name" value="Poly_export"/>
    <property type="match status" value="1"/>
</dbReference>
<evidence type="ECO:0000256" key="2">
    <source>
        <dbReference type="ARBA" id="ARBA00009450"/>
    </source>
</evidence>
<name>A0A1H2PUN9_9BURK</name>
<evidence type="ECO:0000256" key="12">
    <source>
        <dbReference type="ARBA" id="ARBA00023139"/>
    </source>
</evidence>
<dbReference type="Proteomes" id="UP000243719">
    <property type="component" value="Unassembled WGS sequence"/>
</dbReference>
<feature type="domain" description="SLBB" evidence="17">
    <location>
        <begin position="190"/>
        <end position="268"/>
    </location>
</feature>
<evidence type="ECO:0000256" key="1">
    <source>
        <dbReference type="ARBA" id="ARBA00004571"/>
    </source>
</evidence>
<dbReference type="Gene3D" id="3.10.560.10">
    <property type="entry name" value="Outer membrane lipoprotein wza domain like"/>
    <property type="match status" value="2"/>
</dbReference>
<feature type="domain" description="Polysaccharide export protein N-terminal" evidence="16">
    <location>
        <begin position="85"/>
        <end position="184"/>
    </location>
</feature>
<evidence type="ECO:0000256" key="11">
    <source>
        <dbReference type="ARBA" id="ARBA00023136"/>
    </source>
</evidence>
<dbReference type="GO" id="GO:0046930">
    <property type="term" value="C:pore complex"/>
    <property type="evidence" value="ECO:0007669"/>
    <property type="project" value="UniProtKB-KW"/>
</dbReference>
<feature type="signal peptide" evidence="15">
    <location>
        <begin position="1"/>
        <end position="25"/>
    </location>
</feature>
<keyword evidence="10" id="KW-0626">Porin</keyword>
<dbReference type="STRING" id="1770053.SAMN05216551_11280"/>
<keyword evidence="3" id="KW-0813">Transport</keyword>
<evidence type="ECO:0000313" key="18">
    <source>
        <dbReference type="EMBL" id="SDV50554.1"/>
    </source>
</evidence>
<dbReference type="Gene3D" id="3.30.1950.10">
    <property type="entry name" value="wza like domain"/>
    <property type="match status" value="1"/>
</dbReference>
<dbReference type="GO" id="GO:0015159">
    <property type="term" value="F:polysaccharide transmembrane transporter activity"/>
    <property type="evidence" value="ECO:0007669"/>
    <property type="project" value="InterPro"/>
</dbReference>
<evidence type="ECO:0000256" key="6">
    <source>
        <dbReference type="ARBA" id="ARBA00022692"/>
    </source>
</evidence>
<evidence type="ECO:0000256" key="13">
    <source>
        <dbReference type="ARBA" id="ARBA00023237"/>
    </source>
</evidence>
<dbReference type="GO" id="GO:0006811">
    <property type="term" value="P:monoatomic ion transport"/>
    <property type="evidence" value="ECO:0007669"/>
    <property type="project" value="UniProtKB-KW"/>
</dbReference>
<evidence type="ECO:0000256" key="3">
    <source>
        <dbReference type="ARBA" id="ARBA00022448"/>
    </source>
</evidence>
<keyword evidence="14" id="KW-0449">Lipoprotein</keyword>
<evidence type="ECO:0000313" key="19">
    <source>
        <dbReference type="Proteomes" id="UP000243719"/>
    </source>
</evidence>
<evidence type="ECO:0000256" key="14">
    <source>
        <dbReference type="ARBA" id="ARBA00023288"/>
    </source>
</evidence>
<evidence type="ECO:0000256" key="10">
    <source>
        <dbReference type="ARBA" id="ARBA00023114"/>
    </source>
</evidence>
<evidence type="ECO:0000256" key="4">
    <source>
        <dbReference type="ARBA" id="ARBA00022452"/>
    </source>
</evidence>
<dbReference type="PANTHER" id="PTHR33619">
    <property type="entry name" value="POLYSACCHARIDE EXPORT PROTEIN GFCE-RELATED"/>
    <property type="match status" value="1"/>
</dbReference>
<dbReference type="PROSITE" id="PS51257">
    <property type="entry name" value="PROKAR_LIPOPROTEIN"/>
    <property type="match status" value="1"/>
</dbReference>
<evidence type="ECO:0000259" key="17">
    <source>
        <dbReference type="Pfam" id="PF22461"/>
    </source>
</evidence>
<keyword evidence="12" id="KW-0564">Palmitate</keyword>
<feature type="domain" description="SLBB" evidence="17">
    <location>
        <begin position="275"/>
        <end position="359"/>
    </location>
</feature>
<reference evidence="19" key="1">
    <citation type="submission" date="2016-09" db="EMBL/GenBank/DDBJ databases">
        <authorList>
            <person name="Varghese N."/>
            <person name="Submissions S."/>
        </authorList>
    </citation>
    <scope>NUCLEOTIDE SEQUENCE [LARGE SCALE GENOMIC DNA]</scope>
    <source>
        <strain evidence="19">JS23</strain>
    </source>
</reference>
<dbReference type="PANTHER" id="PTHR33619:SF3">
    <property type="entry name" value="POLYSACCHARIDE EXPORT PROTEIN GFCE-RELATED"/>
    <property type="match status" value="1"/>
</dbReference>
<dbReference type="RefSeq" id="WP_091911623.1">
    <property type="nucleotide sequence ID" value="NZ_FNLO01000012.1"/>
</dbReference>
<dbReference type="InterPro" id="IPR049712">
    <property type="entry name" value="Poly_export"/>
</dbReference>
<keyword evidence="8" id="KW-0625">Polysaccharide transport</keyword>
<dbReference type="Pfam" id="PF22461">
    <property type="entry name" value="SLBB_2"/>
    <property type="match status" value="2"/>
</dbReference>
<evidence type="ECO:0000256" key="8">
    <source>
        <dbReference type="ARBA" id="ARBA00023047"/>
    </source>
</evidence>
<evidence type="ECO:0000256" key="7">
    <source>
        <dbReference type="ARBA" id="ARBA00022729"/>
    </source>
</evidence>
<keyword evidence="6" id="KW-0812">Transmembrane</keyword>
<keyword evidence="19" id="KW-1185">Reference proteome</keyword>
<protein>
    <submittedName>
        <fullName evidence="18">Polysaccharide export outer membrane protein</fullName>
    </submittedName>
</protein>
<keyword evidence="11" id="KW-0472">Membrane</keyword>
<keyword evidence="5" id="KW-0762">Sugar transport</keyword>
<dbReference type="OrthoDB" id="9815244at2"/>
<organism evidence="18 19">
    <name type="scientific">Chitinasiproducens palmae</name>
    <dbReference type="NCBI Taxonomy" id="1770053"/>
    <lineage>
        <taxon>Bacteria</taxon>
        <taxon>Pseudomonadati</taxon>
        <taxon>Pseudomonadota</taxon>
        <taxon>Betaproteobacteria</taxon>
        <taxon>Burkholderiales</taxon>
        <taxon>Burkholderiaceae</taxon>
        <taxon>Chitinasiproducens</taxon>
    </lineage>
</organism>
<dbReference type="GO" id="GO:0015288">
    <property type="term" value="F:porin activity"/>
    <property type="evidence" value="ECO:0007669"/>
    <property type="project" value="UniProtKB-KW"/>
</dbReference>
<evidence type="ECO:0000256" key="9">
    <source>
        <dbReference type="ARBA" id="ARBA00023065"/>
    </source>
</evidence>
<dbReference type="InterPro" id="IPR054765">
    <property type="entry name" value="SLBB_dom"/>
</dbReference>
<dbReference type="InterPro" id="IPR003715">
    <property type="entry name" value="Poly_export_N"/>
</dbReference>
<sequence length="389" mass="41258">MNLITRCKPISIALALSILAGCASAPGPYLNKDRLADDMDRQASDRVYPVHLITPDVVRTQNAALAADAARIDGLPGTGAPSIAAADYRVQPPDVLSVTVYGHPELAAPTVPTLPAVDGSTPPAVLAAEAGPVSQGLRVGSDGCIFFPTLGRVPVAGKTVEQIAAQLTQALARNRRQPQVDVTVVRYLSQQVQIAGELKAPGTFAITDAPLTLVNAIARAGGALPNADLHRVRLTRDGRTTVLDADAVYDRGDVAQNIVLRGGDILNVPDRGDSRVFVIGEAMKPSALPMSKWRMTLADALTSVGSIDAKYADPRQIYVVRGTAATPTEPSVYRLDMTQVDSILLATQFPLQALDVVYIGTASSARFNRVLEQVLPTLQALFYTVQLTR</sequence>